<feature type="domain" description="RelA/SpoT" evidence="1">
    <location>
        <begin position="70"/>
        <end position="178"/>
    </location>
</feature>
<dbReference type="InterPro" id="IPR007685">
    <property type="entry name" value="RelA_SpoT"/>
</dbReference>
<dbReference type="InterPro" id="IPR052366">
    <property type="entry name" value="GTP_Pyrophosphokinase"/>
</dbReference>
<proteinExistence type="predicted"/>
<sequence>MPSKGEINRSGAVLRRLWLGDAEDVDGDTLVSALDALREFRKGHQNPMKKTAVGVRQFVGYEAQTIIVAQRLKRVPQIIHKLGRMPDTMLARMEDIGGCRAVLADRTEIDGVLLRINKNWDVKRERDYIAEPKSSGYRGVHVVIERDAHRIEIQLRTRGQQDWANTVERWAGRYRIGLKDEQGPDEVLEWFRLAGEGIAHDELGEPLRSGFATDMREARRRVVRWLSERDGSTE</sequence>
<gene>
    <name evidence="2" type="ORF">UXQ13_08770</name>
</gene>
<dbReference type="Gene3D" id="3.30.460.10">
    <property type="entry name" value="Beta Polymerase, domain 2"/>
    <property type="match status" value="1"/>
</dbReference>
<dbReference type="SMART" id="SM00954">
    <property type="entry name" value="RelA_SpoT"/>
    <property type="match status" value="1"/>
</dbReference>
<keyword evidence="3" id="KW-1185">Reference proteome</keyword>
<dbReference type="SUPFAM" id="SSF81301">
    <property type="entry name" value="Nucleotidyltransferase"/>
    <property type="match status" value="1"/>
</dbReference>
<dbReference type="Pfam" id="PF04607">
    <property type="entry name" value="RelA_SpoT"/>
    <property type="match status" value="1"/>
</dbReference>
<protein>
    <submittedName>
        <fullName evidence="2">RelA/SpoT domain-containing protein</fullName>
    </submittedName>
</protein>
<dbReference type="PANTHER" id="PTHR47837:SF1">
    <property type="entry name" value="GTP PYROPHOSPHOKINASE YJBM"/>
    <property type="match status" value="1"/>
</dbReference>
<dbReference type="EMBL" id="JBAPLV010000007">
    <property type="protein sequence ID" value="MEI4278555.1"/>
    <property type="molecule type" value="Genomic_DNA"/>
</dbReference>
<comment type="caution">
    <text evidence="2">The sequence shown here is derived from an EMBL/GenBank/DDBJ whole genome shotgun (WGS) entry which is preliminary data.</text>
</comment>
<name>A0ABU8E4S4_9ACTN</name>
<dbReference type="Proteomes" id="UP001373496">
    <property type="component" value="Unassembled WGS sequence"/>
</dbReference>
<accession>A0ABU8E4S4</accession>
<evidence type="ECO:0000259" key="1">
    <source>
        <dbReference type="SMART" id="SM00954"/>
    </source>
</evidence>
<dbReference type="PANTHER" id="PTHR47837">
    <property type="entry name" value="GTP PYROPHOSPHOKINASE YJBM"/>
    <property type="match status" value="1"/>
</dbReference>
<evidence type="ECO:0000313" key="3">
    <source>
        <dbReference type="Proteomes" id="UP001373496"/>
    </source>
</evidence>
<dbReference type="CDD" id="cd05399">
    <property type="entry name" value="NT_Rel-Spo_like"/>
    <property type="match status" value="1"/>
</dbReference>
<organism evidence="2 3">
    <name type="scientific">Klenkia terrae</name>
    <dbReference type="NCBI Taxonomy" id="1052259"/>
    <lineage>
        <taxon>Bacteria</taxon>
        <taxon>Bacillati</taxon>
        <taxon>Actinomycetota</taxon>
        <taxon>Actinomycetes</taxon>
        <taxon>Geodermatophilales</taxon>
        <taxon>Geodermatophilaceae</taxon>
        <taxon>Klenkia</taxon>
    </lineage>
</organism>
<reference evidence="2 3" key="1">
    <citation type="submission" date="2024-03" db="EMBL/GenBank/DDBJ databases">
        <title>Draft genome sequence of Klenkia terrae.</title>
        <authorList>
            <person name="Duangmal K."/>
            <person name="Chantavorakit T."/>
        </authorList>
    </citation>
    <scope>NUCLEOTIDE SEQUENCE [LARGE SCALE GENOMIC DNA]</scope>
    <source>
        <strain evidence="2 3">JCM 17786</strain>
    </source>
</reference>
<evidence type="ECO:0000313" key="2">
    <source>
        <dbReference type="EMBL" id="MEI4278555.1"/>
    </source>
</evidence>
<dbReference type="InterPro" id="IPR043519">
    <property type="entry name" value="NT_sf"/>
</dbReference>
<dbReference type="RefSeq" id="WP_225232131.1">
    <property type="nucleotide sequence ID" value="NZ_JBAPLV010000007.1"/>
</dbReference>